<organism evidence="2 3">
    <name type="scientific">Rosa chinensis</name>
    <name type="common">China rose</name>
    <dbReference type="NCBI Taxonomy" id="74649"/>
    <lineage>
        <taxon>Eukaryota</taxon>
        <taxon>Viridiplantae</taxon>
        <taxon>Streptophyta</taxon>
        <taxon>Embryophyta</taxon>
        <taxon>Tracheophyta</taxon>
        <taxon>Spermatophyta</taxon>
        <taxon>Magnoliopsida</taxon>
        <taxon>eudicotyledons</taxon>
        <taxon>Gunneridae</taxon>
        <taxon>Pentapetalae</taxon>
        <taxon>rosids</taxon>
        <taxon>fabids</taxon>
        <taxon>Rosales</taxon>
        <taxon>Rosaceae</taxon>
        <taxon>Rosoideae</taxon>
        <taxon>Rosoideae incertae sedis</taxon>
        <taxon>Rosa</taxon>
    </lineage>
</organism>
<evidence type="ECO:0000313" key="3">
    <source>
        <dbReference type="Proteomes" id="UP000238479"/>
    </source>
</evidence>
<proteinExistence type="predicted"/>
<gene>
    <name evidence="2" type="ORF">RchiOBHm_Chr2g0157911</name>
</gene>
<protein>
    <submittedName>
        <fullName evidence="2">Uncharacterized protein</fullName>
    </submittedName>
</protein>
<keyword evidence="1" id="KW-0812">Transmembrane</keyword>
<dbReference type="Gramene" id="PRQ52663">
    <property type="protein sequence ID" value="PRQ52663"/>
    <property type="gene ID" value="RchiOBHm_Chr2g0157911"/>
</dbReference>
<comment type="caution">
    <text evidence="2">The sequence shown here is derived from an EMBL/GenBank/DDBJ whole genome shotgun (WGS) entry which is preliminary data.</text>
</comment>
<dbReference type="AlphaFoldDB" id="A0A2P6S1W2"/>
<name>A0A2P6S1W2_ROSCH</name>
<keyword evidence="1" id="KW-1133">Transmembrane helix</keyword>
<dbReference type="EMBL" id="PDCK01000040">
    <property type="protein sequence ID" value="PRQ52663.1"/>
    <property type="molecule type" value="Genomic_DNA"/>
</dbReference>
<keyword evidence="1" id="KW-0472">Membrane</keyword>
<keyword evidence="3" id="KW-1185">Reference proteome</keyword>
<feature type="transmembrane region" description="Helical" evidence="1">
    <location>
        <begin position="35"/>
        <end position="55"/>
    </location>
</feature>
<reference evidence="2 3" key="1">
    <citation type="journal article" date="2018" name="Nat. Genet.">
        <title>The Rosa genome provides new insights in the design of modern roses.</title>
        <authorList>
            <person name="Bendahmane M."/>
        </authorList>
    </citation>
    <scope>NUCLEOTIDE SEQUENCE [LARGE SCALE GENOMIC DNA]</scope>
    <source>
        <strain evidence="3">cv. Old Blush</strain>
    </source>
</reference>
<feature type="transmembrane region" description="Helical" evidence="1">
    <location>
        <begin position="83"/>
        <end position="105"/>
    </location>
</feature>
<dbReference type="Proteomes" id="UP000238479">
    <property type="component" value="Chromosome 2"/>
</dbReference>
<evidence type="ECO:0000313" key="2">
    <source>
        <dbReference type="EMBL" id="PRQ52663.1"/>
    </source>
</evidence>
<sequence length="110" mass="13017">MWFQFCWVSIFGLRDGVRLSLSLSLFLRSLSSSSYFALVFLPLSPFCYRLIAFFIRSEAECGKRNCRVEITQTPSHRSTTWHLFCFFFFSLFFFFGCPFGIFFSFELKSL</sequence>
<accession>A0A2P6S1W2</accession>
<evidence type="ECO:0000256" key="1">
    <source>
        <dbReference type="SAM" id="Phobius"/>
    </source>
</evidence>